<organism evidence="1 2">
    <name type="scientific">Providencia heimbachae ATCC 35613</name>
    <dbReference type="NCBI Taxonomy" id="1354272"/>
    <lineage>
        <taxon>Bacteria</taxon>
        <taxon>Pseudomonadati</taxon>
        <taxon>Pseudomonadota</taxon>
        <taxon>Gammaproteobacteria</taxon>
        <taxon>Enterobacterales</taxon>
        <taxon>Morganellaceae</taxon>
        <taxon>Providencia</taxon>
    </lineage>
</organism>
<dbReference type="OrthoDB" id="9863502at2"/>
<evidence type="ECO:0000313" key="2">
    <source>
        <dbReference type="Proteomes" id="UP000078224"/>
    </source>
</evidence>
<sequence>MSVLNSFIAERNQAIQFKKLFDAIAEQEEQPIDVVAAFFYRNRTDICSDEELDNISVPAYQCYTYSRISGFDPYPDQWFQERCFDLIRAIGEQYQIYDEELPEYEFGYMVTPNEYIGLPDDYQGFFPEFYFKYDEIKSFLNSHNIKFPEQLEIVDTKPSKREDSIDGIATEEITVTTHSAELDKPMRTRERNNLHAIIGGLLVTIIKNSKKNQSSVIYELTELFQDAEPFSKRNLEERFSKSKKVLKDKGFEFDELKAISDEVKND</sequence>
<accession>A0A1B7K0H5</accession>
<dbReference type="PATRIC" id="fig|1354272.4.peg.940"/>
<dbReference type="EMBL" id="LXEW01000015">
    <property type="protein sequence ID" value="OAT53663.1"/>
    <property type="molecule type" value="Genomic_DNA"/>
</dbReference>
<comment type="caution">
    <text evidence="1">The sequence shown here is derived from an EMBL/GenBank/DDBJ whole genome shotgun (WGS) entry which is preliminary data.</text>
</comment>
<evidence type="ECO:0000313" key="1">
    <source>
        <dbReference type="EMBL" id="OAT53663.1"/>
    </source>
</evidence>
<reference evidence="1 2" key="1">
    <citation type="submission" date="2016-04" db="EMBL/GenBank/DDBJ databases">
        <title>ATOL: Assembling a taxonomically balanced genome-scale reconstruction of the evolutionary history of the Enterobacteriaceae.</title>
        <authorList>
            <person name="Plunkett G.III."/>
            <person name="Neeno-Eckwall E.C."/>
            <person name="Glasner J.D."/>
            <person name="Perna N.T."/>
        </authorList>
    </citation>
    <scope>NUCLEOTIDE SEQUENCE [LARGE SCALE GENOMIC DNA]</scope>
    <source>
        <strain evidence="1 2">ATCC 35613</strain>
    </source>
</reference>
<dbReference type="RefSeq" id="WP_068907775.1">
    <property type="nucleotide sequence ID" value="NZ_LXEW01000015.1"/>
</dbReference>
<keyword evidence="2" id="KW-1185">Reference proteome</keyword>
<dbReference type="AlphaFoldDB" id="A0A1B7K0H5"/>
<dbReference type="Proteomes" id="UP000078224">
    <property type="component" value="Unassembled WGS sequence"/>
</dbReference>
<gene>
    <name evidence="1" type="ORF">M998_0916</name>
</gene>
<proteinExistence type="predicted"/>
<protein>
    <submittedName>
        <fullName evidence="1">Uncharacterized protein</fullName>
    </submittedName>
</protein>
<name>A0A1B7K0H5_9GAMM</name>